<accession>A0AAD6D7K7</accession>
<dbReference type="Pfam" id="PF14534">
    <property type="entry name" value="DUF4440"/>
    <property type="match status" value="1"/>
</dbReference>
<organism evidence="2 3">
    <name type="scientific">Penicillium frequentans</name>
    <dbReference type="NCBI Taxonomy" id="3151616"/>
    <lineage>
        <taxon>Eukaryota</taxon>
        <taxon>Fungi</taxon>
        <taxon>Dikarya</taxon>
        <taxon>Ascomycota</taxon>
        <taxon>Pezizomycotina</taxon>
        <taxon>Eurotiomycetes</taxon>
        <taxon>Eurotiomycetidae</taxon>
        <taxon>Eurotiales</taxon>
        <taxon>Aspergillaceae</taxon>
        <taxon>Penicillium</taxon>
    </lineage>
</organism>
<dbReference type="Proteomes" id="UP001220324">
    <property type="component" value="Unassembled WGS sequence"/>
</dbReference>
<evidence type="ECO:0000313" key="3">
    <source>
        <dbReference type="Proteomes" id="UP001220324"/>
    </source>
</evidence>
<proteinExistence type="predicted"/>
<feature type="domain" description="DUF4440" evidence="1">
    <location>
        <begin position="13"/>
        <end position="120"/>
    </location>
</feature>
<dbReference type="InterPro" id="IPR027843">
    <property type="entry name" value="DUF4440"/>
</dbReference>
<reference evidence="2 3" key="1">
    <citation type="journal article" date="2023" name="IMA Fungus">
        <title>Comparative genomic study of the Penicillium genus elucidates a diverse pangenome and 15 lateral gene transfer events.</title>
        <authorList>
            <person name="Petersen C."/>
            <person name="Sorensen T."/>
            <person name="Nielsen M.R."/>
            <person name="Sondergaard T.E."/>
            <person name="Sorensen J.L."/>
            <person name="Fitzpatrick D.A."/>
            <person name="Frisvad J.C."/>
            <person name="Nielsen K.L."/>
        </authorList>
    </citation>
    <scope>NUCLEOTIDE SEQUENCE [LARGE SCALE GENOMIC DNA]</scope>
    <source>
        <strain evidence="2 3">IBT 35679</strain>
    </source>
</reference>
<gene>
    <name evidence="2" type="ORF">N7494_001307</name>
</gene>
<comment type="caution">
    <text evidence="2">The sequence shown here is derived from an EMBL/GenBank/DDBJ whole genome shotgun (WGS) entry which is preliminary data.</text>
</comment>
<evidence type="ECO:0000259" key="1">
    <source>
        <dbReference type="Pfam" id="PF14534"/>
    </source>
</evidence>
<dbReference type="AlphaFoldDB" id="A0AAD6D7K7"/>
<dbReference type="Gene3D" id="3.10.450.50">
    <property type="match status" value="1"/>
</dbReference>
<evidence type="ECO:0000313" key="2">
    <source>
        <dbReference type="EMBL" id="KAJ5557392.1"/>
    </source>
</evidence>
<sequence>MPTIHERIREEVLRKERALWTAITSADPPPQIKKLSNPEVVLLFPKMPILTLEDEEQFDECLKAPFHRFDGFQLDDVRTIIIDLMAASITYKVYAVRGDQEYRATGSTTWSQAADGEWRIVTHHETLL</sequence>
<keyword evidence="3" id="KW-1185">Reference proteome</keyword>
<dbReference type="EMBL" id="JAQIZZ010000001">
    <property type="protein sequence ID" value="KAJ5557392.1"/>
    <property type="molecule type" value="Genomic_DNA"/>
</dbReference>
<protein>
    <recommendedName>
        <fullName evidence="1">DUF4440 domain-containing protein</fullName>
    </recommendedName>
</protein>
<dbReference type="SUPFAM" id="SSF54427">
    <property type="entry name" value="NTF2-like"/>
    <property type="match status" value="1"/>
</dbReference>
<name>A0AAD6D7K7_9EURO</name>
<dbReference type="InterPro" id="IPR032710">
    <property type="entry name" value="NTF2-like_dom_sf"/>
</dbReference>